<organism evidence="1 2">
    <name type="scientific">Parvimonas micra</name>
    <dbReference type="NCBI Taxonomy" id="33033"/>
    <lineage>
        <taxon>Bacteria</taxon>
        <taxon>Bacillati</taxon>
        <taxon>Bacillota</taxon>
        <taxon>Tissierellia</taxon>
        <taxon>Tissierellales</taxon>
        <taxon>Peptoniphilaceae</taxon>
        <taxon>Parvimonas</taxon>
    </lineage>
</organism>
<dbReference type="EMBL" id="CP009761">
    <property type="protein sequence ID" value="AIZ37153.1"/>
    <property type="molecule type" value="Genomic_DNA"/>
</dbReference>
<reference evidence="1 2" key="1">
    <citation type="submission" date="2014-10" db="EMBL/GenBank/DDBJ databases">
        <title>Complete genome sequence of Parvimonas micra KCOM 1535 (= ChDC B708).</title>
        <authorList>
            <person name="Kook J.-K."/>
            <person name="Park S.-N."/>
            <person name="Lim Y.K."/>
            <person name="Roh H."/>
        </authorList>
    </citation>
    <scope>NUCLEOTIDE SEQUENCE [LARGE SCALE GENOMIC DNA]</scope>
    <source>
        <strain evidence="2">KCOM 1535 / ChDC B708</strain>
    </source>
</reference>
<keyword evidence="2" id="KW-1185">Reference proteome</keyword>
<dbReference type="Proteomes" id="UP000031386">
    <property type="component" value="Chromosome"/>
</dbReference>
<dbReference type="STRING" id="33033.NW74_07360"/>
<dbReference type="OrthoDB" id="9815878at2"/>
<accession>A0A0B4S2W6</accession>
<gene>
    <name evidence="1" type="ORF">NW74_07360</name>
</gene>
<evidence type="ECO:0000313" key="1">
    <source>
        <dbReference type="EMBL" id="AIZ37153.1"/>
    </source>
</evidence>
<sequence>MASWSGIRKKLEKEYLAESLQGHIQYFATTYSKSPDHEGRAAIRYDGKEIIKGCFWNNWFKAGLFPKDEKYEERMKKENAFMDDTALKLGVFDQRCFYKAFAEFDNQSIEISLKSENLLVRIFAILDRRVGKRKLIQMKETIENEPDTFQEFYAIRMNTEGLI</sequence>
<proteinExistence type="predicted"/>
<name>A0A0B4S2W6_9FIRM</name>
<protein>
    <submittedName>
        <fullName evidence="1">Uncharacterized protein</fullName>
    </submittedName>
</protein>
<dbReference type="AlphaFoldDB" id="A0A0B4S2W6"/>
<dbReference type="KEGG" id="pmic:NW74_07360"/>
<dbReference type="Pfam" id="PF25753">
    <property type="entry name" value="SF0329"/>
    <property type="match status" value="1"/>
</dbReference>
<dbReference type="InterPro" id="IPR057955">
    <property type="entry name" value="SF0329-like"/>
</dbReference>
<evidence type="ECO:0000313" key="2">
    <source>
        <dbReference type="Proteomes" id="UP000031386"/>
    </source>
</evidence>
<dbReference type="RefSeq" id="WP_041954755.1">
    <property type="nucleotide sequence ID" value="NZ_CP009761.1"/>
</dbReference>